<dbReference type="InterPro" id="IPR006194">
    <property type="entry name" value="Gly-tRNA-synth_heterodimer"/>
</dbReference>
<evidence type="ECO:0000256" key="2">
    <source>
        <dbReference type="ARBA" id="ARBA00008226"/>
    </source>
</evidence>
<dbReference type="Pfam" id="PF05746">
    <property type="entry name" value="DALR_1"/>
    <property type="match status" value="1"/>
</dbReference>
<dbReference type="OrthoDB" id="9775440at2"/>
<dbReference type="PRINTS" id="PR01045">
    <property type="entry name" value="TRNASYNTHGB"/>
</dbReference>
<keyword evidence="6 11" id="KW-0547">Nucleotide-binding</keyword>
<dbReference type="GO" id="GO:0005524">
    <property type="term" value="F:ATP binding"/>
    <property type="evidence" value="ECO:0007669"/>
    <property type="project" value="UniProtKB-UniRule"/>
</dbReference>
<dbReference type="Proteomes" id="UP000435877">
    <property type="component" value="Unassembled WGS sequence"/>
</dbReference>
<protein>
    <recommendedName>
        <fullName evidence="11">Glycine--tRNA ligase beta subunit</fullName>
        <ecNumber evidence="11">6.1.1.14</ecNumber>
    </recommendedName>
    <alternativeName>
        <fullName evidence="11">Glycyl-tRNA synthetase beta subunit</fullName>
        <shortName evidence="11">GlyRS</shortName>
    </alternativeName>
</protein>
<evidence type="ECO:0000313" key="13">
    <source>
        <dbReference type="EMBL" id="CAA0104464.1"/>
    </source>
</evidence>
<evidence type="ECO:0000256" key="8">
    <source>
        <dbReference type="ARBA" id="ARBA00022917"/>
    </source>
</evidence>
<evidence type="ECO:0000256" key="11">
    <source>
        <dbReference type="HAMAP-Rule" id="MF_00255"/>
    </source>
</evidence>
<keyword evidence="15" id="KW-1185">Reference proteome</keyword>
<dbReference type="GO" id="GO:0006420">
    <property type="term" value="P:arginyl-tRNA aminoacylation"/>
    <property type="evidence" value="ECO:0007669"/>
    <property type="project" value="InterPro"/>
</dbReference>
<dbReference type="PANTHER" id="PTHR30075:SF2">
    <property type="entry name" value="GLYCINE--TRNA LIGASE, CHLOROPLASTIC_MITOCHONDRIAL 2"/>
    <property type="match status" value="1"/>
</dbReference>
<sequence length="695" mass="76703">MNHVRDLLIEIGTEELPPKSLKTLSNAFSESIRSQLAGLGLTFSSSKSFATPRRLAILISDLAETAADKELEIWGPPVKVAFDDAGNATNAALAFAKKNKLNIEEIHQFIANDGKQEKLCYRSIAKGVETKSIIASTIDSALNSLPIAKRMRWGSSRTEFVRPIQWLAIVFGNETIQENIFGLTSSNNTRGHRFHCTHELEILSANSYETILKEQGKVIADYQQRQDIIRNQITELGINLGGNTVISEDLLDEVNSLVEWPVSLAGSFEQRFLKVPAEALISSMKEHQKYFHIVDANNMLMPHFITVANIESHDPQKVIDGNERVIRPRLSDAAFFFETDCKTSLEQRRDKLANIVFQDKLGTIYDKTCRVAELSSNIAEHLGADATLVKRAAELSKSDLVTDMVLEFDDMQGIAGYYYAQNDGEENEVALTMNEQYMPRFAGDTLPTTMTGTIVALADRLDTITGIFGIGQIPTGSKDPFALRRASLGILRIIIEKKLQLDLADLVKLAIEKHGKFDDNPKLSDAVIAYIIDRLRAGYEDRGISAEVFLSVNAKHLSAPLDIDQRINAVQAFNQMPEASALASANKRVSNILAKVNAPISQTVDPALLQEPAEIALAEQLTLQKTKVSPLFAVADYEGGLKALAALQPTVDAFFEHVMVNADEAALRSNRQALLKQLQDLFLQVADISLLVVGK</sequence>
<proteinExistence type="inferred from homology"/>
<dbReference type="Pfam" id="PF02092">
    <property type="entry name" value="tRNA_synt_2f"/>
    <property type="match status" value="1"/>
</dbReference>
<accession>A0A5S9PL60</accession>
<evidence type="ECO:0000259" key="12">
    <source>
        <dbReference type="Pfam" id="PF05746"/>
    </source>
</evidence>
<dbReference type="PROSITE" id="PS50861">
    <property type="entry name" value="AA_TRNA_LIGASE_II_GLYAB"/>
    <property type="match status" value="1"/>
</dbReference>
<keyword evidence="8 11" id="KW-0648">Protein biosynthesis</keyword>
<comment type="similarity">
    <text evidence="2 11">Belongs to the class-II aminoacyl-tRNA synthetase family.</text>
</comment>
<keyword evidence="9 11" id="KW-0030">Aminoacyl-tRNA synthetase</keyword>
<name>A0A5S9PL60_9GAMM</name>
<dbReference type="PANTHER" id="PTHR30075">
    <property type="entry name" value="GLYCYL-TRNA SYNTHETASE"/>
    <property type="match status" value="1"/>
</dbReference>
<evidence type="ECO:0000256" key="1">
    <source>
        <dbReference type="ARBA" id="ARBA00004496"/>
    </source>
</evidence>
<evidence type="ECO:0000256" key="9">
    <source>
        <dbReference type="ARBA" id="ARBA00023146"/>
    </source>
</evidence>
<evidence type="ECO:0000313" key="16">
    <source>
        <dbReference type="Proteomes" id="UP000439591"/>
    </source>
</evidence>
<comment type="subcellular location">
    <subcellularLocation>
        <location evidence="1 11">Cytoplasm</location>
    </subcellularLocation>
</comment>
<dbReference type="EMBL" id="CACSIK010000002">
    <property type="protein sequence ID" value="CAA0104716.1"/>
    <property type="molecule type" value="Genomic_DNA"/>
</dbReference>
<dbReference type="EC" id="6.1.1.14" evidence="11"/>
<dbReference type="Proteomes" id="UP000439591">
    <property type="component" value="Unassembled WGS sequence"/>
</dbReference>
<evidence type="ECO:0000256" key="4">
    <source>
        <dbReference type="ARBA" id="ARBA00022490"/>
    </source>
</evidence>
<feature type="domain" description="DALR anticodon binding" evidence="12">
    <location>
        <begin position="585"/>
        <end position="681"/>
    </location>
</feature>
<keyword evidence="5 11" id="KW-0436">Ligase</keyword>
<gene>
    <name evidence="11 14" type="primary">glyS</name>
    <name evidence="14" type="ORF">IHBHHGIJ_02776</name>
    <name evidence="13" type="ORF">KFEGEMFD_02148</name>
</gene>
<comment type="catalytic activity">
    <reaction evidence="10 11">
        <text>tRNA(Gly) + glycine + ATP = glycyl-tRNA(Gly) + AMP + diphosphate</text>
        <dbReference type="Rhea" id="RHEA:16013"/>
        <dbReference type="Rhea" id="RHEA-COMP:9664"/>
        <dbReference type="Rhea" id="RHEA-COMP:9683"/>
        <dbReference type="ChEBI" id="CHEBI:30616"/>
        <dbReference type="ChEBI" id="CHEBI:33019"/>
        <dbReference type="ChEBI" id="CHEBI:57305"/>
        <dbReference type="ChEBI" id="CHEBI:78442"/>
        <dbReference type="ChEBI" id="CHEBI:78522"/>
        <dbReference type="ChEBI" id="CHEBI:456215"/>
        <dbReference type="EC" id="6.1.1.14"/>
    </reaction>
</comment>
<evidence type="ECO:0000256" key="6">
    <source>
        <dbReference type="ARBA" id="ARBA00022741"/>
    </source>
</evidence>
<evidence type="ECO:0000256" key="10">
    <source>
        <dbReference type="ARBA" id="ARBA00047937"/>
    </source>
</evidence>
<dbReference type="GO" id="GO:0006426">
    <property type="term" value="P:glycyl-tRNA aminoacylation"/>
    <property type="evidence" value="ECO:0007669"/>
    <property type="project" value="UniProtKB-UniRule"/>
</dbReference>
<dbReference type="GO" id="GO:0004814">
    <property type="term" value="F:arginine-tRNA ligase activity"/>
    <property type="evidence" value="ECO:0007669"/>
    <property type="project" value="InterPro"/>
</dbReference>
<organism evidence="14 15">
    <name type="scientific">Zhongshania aliphaticivorans</name>
    <dbReference type="NCBI Taxonomy" id="1470434"/>
    <lineage>
        <taxon>Bacteria</taxon>
        <taxon>Pseudomonadati</taxon>
        <taxon>Pseudomonadota</taxon>
        <taxon>Gammaproteobacteria</taxon>
        <taxon>Cellvibrionales</taxon>
        <taxon>Spongiibacteraceae</taxon>
        <taxon>Zhongshania</taxon>
    </lineage>
</organism>
<keyword evidence="4 11" id="KW-0963">Cytoplasm</keyword>
<dbReference type="GO" id="GO:0004820">
    <property type="term" value="F:glycine-tRNA ligase activity"/>
    <property type="evidence" value="ECO:0007669"/>
    <property type="project" value="UniProtKB-UniRule"/>
</dbReference>
<dbReference type="EMBL" id="CACSIM010000003">
    <property type="protein sequence ID" value="CAA0104464.1"/>
    <property type="molecule type" value="Genomic_DNA"/>
</dbReference>
<dbReference type="GO" id="GO:0005829">
    <property type="term" value="C:cytosol"/>
    <property type="evidence" value="ECO:0007669"/>
    <property type="project" value="TreeGrafter"/>
</dbReference>
<comment type="subunit">
    <text evidence="3 11">Tetramer of two alpha and two beta subunits.</text>
</comment>
<dbReference type="InterPro" id="IPR008909">
    <property type="entry name" value="DALR_anticod-bd"/>
</dbReference>
<evidence type="ECO:0000313" key="14">
    <source>
        <dbReference type="EMBL" id="CAA0104716.1"/>
    </source>
</evidence>
<reference evidence="15 16" key="1">
    <citation type="submission" date="2019-11" db="EMBL/GenBank/DDBJ databases">
        <authorList>
            <person name="Holert J."/>
        </authorList>
    </citation>
    <scope>NUCLEOTIDE SEQUENCE [LARGE SCALE GENOMIC DNA]</scope>
    <source>
        <strain evidence="13">BC3_2A</strain>
        <strain evidence="14">SB11_1A</strain>
    </source>
</reference>
<dbReference type="SUPFAM" id="SSF109604">
    <property type="entry name" value="HD-domain/PDEase-like"/>
    <property type="match status" value="1"/>
</dbReference>
<keyword evidence="7 11" id="KW-0067">ATP-binding</keyword>
<dbReference type="InterPro" id="IPR015944">
    <property type="entry name" value="Gly-tRNA-synth_bsu"/>
</dbReference>
<evidence type="ECO:0000256" key="5">
    <source>
        <dbReference type="ARBA" id="ARBA00022598"/>
    </source>
</evidence>
<dbReference type="NCBIfam" id="TIGR00211">
    <property type="entry name" value="glyS"/>
    <property type="match status" value="1"/>
</dbReference>
<dbReference type="AlphaFoldDB" id="A0A5S9PL60"/>
<evidence type="ECO:0000256" key="3">
    <source>
        <dbReference type="ARBA" id="ARBA00011209"/>
    </source>
</evidence>
<evidence type="ECO:0000313" key="15">
    <source>
        <dbReference type="Proteomes" id="UP000435877"/>
    </source>
</evidence>
<evidence type="ECO:0000256" key="7">
    <source>
        <dbReference type="ARBA" id="ARBA00022840"/>
    </source>
</evidence>
<dbReference type="RefSeq" id="WP_159269482.1">
    <property type="nucleotide sequence ID" value="NZ_CACSIK010000002.1"/>
</dbReference>
<dbReference type="HAMAP" id="MF_00255">
    <property type="entry name" value="Gly_tRNA_synth_beta"/>
    <property type="match status" value="1"/>
</dbReference>